<sequence length="49" mass="5827">MLLEEKEGCRTDNASMRFQLPFVVRVICVARVIRSHSLEKHRPQWKAYP</sequence>
<evidence type="ECO:0000313" key="1">
    <source>
        <dbReference type="EMBL" id="OTP70162.1"/>
    </source>
</evidence>
<dbReference type="Proteomes" id="UP000195221">
    <property type="component" value="Unassembled WGS sequence"/>
</dbReference>
<comment type="caution">
    <text evidence="1">The sequence shown here is derived from an EMBL/GenBank/DDBJ whole genome shotgun (WGS) entry which is preliminary data.</text>
</comment>
<dbReference type="EMBL" id="NBTZ01000111">
    <property type="protein sequence ID" value="OTP70162.1"/>
    <property type="molecule type" value="Genomic_DNA"/>
</dbReference>
<name>A0A242MFT6_CABSO</name>
<organism evidence="1 2">
    <name type="scientific">Caballeronia sordidicola</name>
    <name type="common">Burkholderia sordidicola</name>
    <dbReference type="NCBI Taxonomy" id="196367"/>
    <lineage>
        <taxon>Bacteria</taxon>
        <taxon>Pseudomonadati</taxon>
        <taxon>Pseudomonadota</taxon>
        <taxon>Betaproteobacteria</taxon>
        <taxon>Burkholderiales</taxon>
        <taxon>Burkholderiaceae</taxon>
        <taxon>Caballeronia</taxon>
    </lineage>
</organism>
<protein>
    <submittedName>
        <fullName evidence="1">Uncharacterized protein</fullName>
    </submittedName>
</protein>
<evidence type="ECO:0000313" key="2">
    <source>
        <dbReference type="Proteomes" id="UP000195221"/>
    </source>
</evidence>
<dbReference type="AlphaFoldDB" id="A0A242MFT6"/>
<proteinExistence type="predicted"/>
<gene>
    <name evidence="1" type="ORF">PAMC26577_28015</name>
</gene>
<accession>A0A242MFT6</accession>
<reference evidence="1 2" key="1">
    <citation type="submission" date="2017-03" db="EMBL/GenBank/DDBJ databases">
        <title>Genome analysis of strain PAMC 26577.</title>
        <authorList>
            <person name="Oh H.-M."/>
            <person name="Yang J.-A."/>
        </authorList>
    </citation>
    <scope>NUCLEOTIDE SEQUENCE [LARGE SCALE GENOMIC DNA]</scope>
    <source>
        <strain evidence="1 2">PAMC 26577</strain>
    </source>
</reference>